<dbReference type="OrthoDB" id="285216at2"/>
<comment type="caution">
    <text evidence="2">The sequence shown here is derived from an EMBL/GenBank/DDBJ whole genome shotgun (WGS) entry which is preliminary data.</text>
</comment>
<dbReference type="GO" id="GO:0016779">
    <property type="term" value="F:nucleotidyltransferase activity"/>
    <property type="evidence" value="ECO:0007669"/>
    <property type="project" value="UniProtKB-KW"/>
</dbReference>
<sequence>MAGAAILLAGGQSTRMGKLKGLLPWHGRTLFEYQLQTLLESPFSDVIAVVGYRSEELEKIAKNYPVKVVKNNLFHTGKCSSIIAGLNTANDSSSNILITAVDQPSSAQTLSRLYNVQIKENSLITVPVFQGKRGHPVVFSSVLREELSAIKEETKGLRSVFQKHKSLVKEVPVDDSSIHLNLNTPEDYLHALKNWLC</sequence>
<evidence type="ECO:0000313" key="3">
    <source>
        <dbReference type="Proteomes" id="UP000318667"/>
    </source>
</evidence>
<evidence type="ECO:0000259" key="1">
    <source>
        <dbReference type="Pfam" id="PF12804"/>
    </source>
</evidence>
<keyword evidence="2" id="KW-0548">Nucleotidyltransferase</keyword>
<dbReference type="CDD" id="cd04182">
    <property type="entry name" value="GT_2_like_f"/>
    <property type="match status" value="1"/>
</dbReference>
<dbReference type="RefSeq" id="WP_144542770.1">
    <property type="nucleotide sequence ID" value="NZ_CBCSDC010000026.1"/>
</dbReference>
<name>A0A562JTY8_9BACI</name>
<dbReference type="Gene3D" id="3.90.550.10">
    <property type="entry name" value="Spore Coat Polysaccharide Biosynthesis Protein SpsA, Chain A"/>
    <property type="match status" value="1"/>
</dbReference>
<dbReference type="PANTHER" id="PTHR43777">
    <property type="entry name" value="MOLYBDENUM COFACTOR CYTIDYLYLTRANSFERASE"/>
    <property type="match status" value="1"/>
</dbReference>
<evidence type="ECO:0000313" key="2">
    <source>
        <dbReference type="EMBL" id="TWH86618.1"/>
    </source>
</evidence>
<dbReference type="Pfam" id="PF12804">
    <property type="entry name" value="NTP_transf_3"/>
    <property type="match status" value="1"/>
</dbReference>
<protein>
    <submittedName>
        <fullName evidence="2">Molybdenum cofactor cytidylyltransferase</fullName>
    </submittedName>
</protein>
<dbReference type="Proteomes" id="UP000318667">
    <property type="component" value="Unassembled WGS sequence"/>
</dbReference>
<keyword evidence="2" id="KW-0808">Transferase</keyword>
<dbReference type="EMBL" id="VLKI01000006">
    <property type="protein sequence ID" value="TWH86618.1"/>
    <property type="molecule type" value="Genomic_DNA"/>
</dbReference>
<dbReference type="PANTHER" id="PTHR43777:SF1">
    <property type="entry name" value="MOLYBDENUM COFACTOR CYTIDYLYLTRANSFERASE"/>
    <property type="match status" value="1"/>
</dbReference>
<dbReference type="InterPro" id="IPR025877">
    <property type="entry name" value="MobA-like_NTP_Trfase"/>
</dbReference>
<dbReference type="AlphaFoldDB" id="A0A562JTY8"/>
<reference evidence="2 3" key="1">
    <citation type="journal article" date="2015" name="Stand. Genomic Sci.">
        <title>Genomic Encyclopedia of Bacterial and Archaeal Type Strains, Phase III: the genomes of soil and plant-associated and newly described type strains.</title>
        <authorList>
            <person name="Whitman W.B."/>
            <person name="Woyke T."/>
            <person name="Klenk H.P."/>
            <person name="Zhou Y."/>
            <person name="Lilburn T.G."/>
            <person name="Beck B.J."/>
            <person name="De Vos P."/>
            <person name="Vandamme P."/>
            <person name="Eisen J.A."/>
            <person name="Garrity G."/>
            <person name="Hugenholtz P."/>
            <person name="Kyrpides N.C."/>
        </authorList>
    </citation>
    <scope>NUCLEOTIDE SEQUENCE [LARGE SCALE GENOMIC DNA]</scope>
    <source>
        <strain evidence="2 3">CGMCC 1.10115</strain>
    </source>
</reference>
<organism evidence="2 3">
    <name type="scientific">Cytobacillus oceanisediminis</name>
    <dbReference type="NCBI Taxonomy" id="665099"/>
    <lineage>
        <taxon>Bacteria</taxon>
        <taxon>Bacillati</taxon>
        <taxon>Bacillota</taxon>
        <taxon>Bacilli</taxon>
        <taxon>Bacillales</taxon>
        <taxon>Bacillaceae</taxon>
        <taxon>Cytobacillus</taxon>
    </lineage>
</organism>
<gene>
    <name evidence="2" type="ORF">IQ19_02641</name>
</gene>
<keyword evidence="3" id="KW-1185">Reference proteome</keyword>
<dbReference type="GeneID" id="65403811"/>
<proteinExistence type="predicted"/>
<feature type="domain" description="MobA-like NTP transferase" evidence="1">
    <location>
        <begin position="5"/>
        <end position="165"/>
    </location>
</feature>
<accession>A0A562JTY8</accession>
<dbReference type="InterPro" id="IPR029044">
    <property type="entry name" value="Nucleotide-diphossugar_trans"/>
</dbReference>
<dbReference type="SUPFAM" id="SSF53448">
    <property type="entry name" value="Nucleotide-diphospho-sugar transferases"/>
    <property type="match status" value="1"/>
</dbReference>